<dbReference type="InterPro" id="IPR018366">
    <property type="entry name" value="CBM2_CS"/>
</dbReference>
<dbReference type="GO" id="GO:0030247">
    <property type="term" value="F:polysaccharide binding"/>
    <property type="evidence" value="ECO:0007669"/>
    <property type="project" value="UniProtKB-UniRule"/>
</dbReference>
<dbReference type="InterPro" id="IPR001547">
    <property type="entry name" value="Glyco_hydro_5"/>
</dbReference>
<evidence type="ECO:0000256" key="7">
    <source>
        <dbReference type="SAM" id="SignalP"/>
    </source>
</evidence>
<dbReference type="SUPFAM" id="SSF49384">
    <property type="entry name" value="Carbohydrate-binding domain"/>
    <property type="match status" value="2"/>
</dbReference>
<evidence type="ECO:0000256" key="1">
    <source>
        <dbReference type="ARBA" id="ARBA00000966"/>
    </source>
</evidence>
<evidence type="ECO:0000313" key="9">
    <source>
        <dbReference type="EMBL" id="ACU54908.1"/>
    </source>
</evidence>
<dbReference type="SMART" id="SM00637">
    <property type="entry name" value="CBD_II"/>
    <property type="match status" value="2"/>
</dbReference>
<dbReference type="Gene3D" id="2.60.40.290">
    <property type="match status" value="2"/>
</dbReference>
<dbReference type="PROSITE" id="PS00659">
    <property type="entry name" value="GLYCOSYL_HYDROL_F5"/>
    <property type="match status" value="1"/>
</dbReference>
<feature type="compositionally biased region" description="Low complexity" evidence="6">
    <location>
        <begin position="1073"/>
        <end position="1082"/>
    </location>
</feature>
<accession>C7M2B9</accession>
<dbReference type="InterPro" id="IPR019028">
    <property type="entry name" value="CBM_49"/>
</dbReference>
<dbReference type="PROSITE" id="PS51173">
    <property type="entry name" value="CBM2"/>
    <property type="match status" value="2"/>
</dbReference>
<evidence type="ECO:0000256" key="5">
    <source>
        <dbReference type="ARBA" id="ARBA00023326"/>
    </source>
</evidence>
<sequence length="1194" mass="121399">MALALGLVAGGIASVLGAQTALTAAATAFPATPPGAVSGPFQVRGNVIVDAAGAPVYLHGVDWPSLVWNPDGQWANASQSGVNPNEFVAMAKQWGANAVRIPVNEAFWLKGSPEYAPGYIATVESVVSLVEHNGMIPIIDLHRVIGADSVTATPSANPACAPDVPSETFWQQAASIFKGDPNVMFELYNEPHDIPWSVWRNGGAITCADTGQSYTAVGEQQLLDIVRATGAENVVIVDGNHWAGNLAPIAEWGLAGANVAYGFHLYVHESTPTTPSQWSASLGTVPSLAPVVATEFGVLGCATPYPTSTEQSIVDYLEQHGIGWTAWGWFAGPNGGSCSFPSLIANEQGTPFDGGVVVQQQSLGLASGAVQANEPAAPSVTTASGSTVSVPALGALGQAYAVVDETAGSGSLALTPVGAASPETIALSTGQNLVPLVQPGSAVETSTPVALTVPQGATLTGVIDEPSISGVATPIAMAGTSGAAACTPQVRWGNATITQTSAGISVTATSGYPAVELVGPSCALSGADGYTVSVSSPTGDAQVTPFALSSSYHASFLPDATVGQQATTLALGPGVGTSPVLGLQLDAATSPETIVISNLTGWAPTTTVAASTMQASTVSSSTSTTSSTSTAFAPYVDMTLPPTGTLAQLGSESGAKALTLAFIVSSKGTCYPSWGNYFPVGQNNGLFRNEIAAYQAEGGTPIVSFGGEINQELAQVCSSPQALAQAYETVINTYHVYNLDFDIEGSDLNDQAAVNLRNQALALVQQQEAAQGHPVSVSYTLPVMPWGLLANSLYLLNSAKTYGVDVSNVNVMAMDYGIPQAQGAMGTMAIEAAQATEQQLASIWSNLSTAQLWQMVGVTPMIGQNDLSGEIFTTQDAQQLGAFAEQVGLGRLSMWEIHRDVECANNADEDSNYCSGTTETPWQFSQIFEQAAGGSLPAPSDPTPPPSDPTPPPSNPTPAPTSPTTPGPISFSSGSLAGTATVTSTWWGGGQVDVTIKNTGTAPVSGWTLGFTVPSGESIGSLWNGTVSGSTGTVTVTPASWNGTIEPGASIQVGFTLNGGPENGVFPSSYELSGSSTASDPAPTTPTPTPTSSGQLTATATVTSTWWGGGQVDVTIKNTGTAPVSGWTLGFTVPSGESIGSLWNGTVSGSTGTVTVTPASWNGTIEPGASIQVGFTIQSSAKSATLPTTVSVSA</sequence>
<dbReference type="RefSeq" id="WP_015799384.1">
    <property type="nucleotide sequence ID" value="NC_013124.1"/>
</dbReference>
<evidence type="ECO:0000256" key="2">
    <source>
        <dbReference type="ARBA" id="ARBA00012601"/>
    </source>
</evidence>
<dbReference type="STRING" id="525909.Afer_2006"/>
<dbReference type="InterPro" id="IPR012291">
    <property type="entry name" value="CBM2_carb-bd_dom_sf"/>
</dbReference>
<feature type="compositionally biased region" description="Pro residues" evidence="6">
    <location>
        <begin position="939"/>
        <end position="966"/>
    </location>
</feature>
<dbReference type="EC" id="3.2.1.4" evidence="2"/>
<dbReference type="SMART" id="SM01063">
    <property type="entry name" value="CBM49"/>
    <property type="match status" value="2"/>
</dbReference>
<dbReference type="EMBL" id="CP001631">
    <property type="protein sequence ID" value="ACU54908.1"/>
    <property type="molecule type" value="Genomic_DNA"/>
</dbReference>
<dbReference type="eggNOG" id="COG2730">
    <property type="taxonomic scope" value="Bacteria"/>
</dbReference>
<organism evidence="9 10">
    <name type="scientific">Acidimicrobium ferrooxidans (strain DSM 10331 / JCM 15462 / NBRC 103882 / ICP)</name>
    <dbReference type="NCBI Taxonomy" id="525909"/>
    <lineage>
        <taxon>Bacteria</taxon>
        <taxon>Bacillati</taxon>
        <taxon>Actinomycetota</taxon>
        <taxon>Acidimicrobiia</taxon>
        <taxon>Acidimicrobiales</taxon>
        <taxon>Acidimicrobiaceae</taxon>
        <taxon>Acidimicrobium</taxon>
    </lineage>
</organism>
<dbReference type="InterPro" id="IPR018087">
    <property type="entry name" value="Glyco_hydro_5_CS"/>
</dbReference>
<dbReference type="CAZy" id="GH5">
    <property type="family name" value="Glycoside Hydrolase Family 5"/>
</dbReference>
<dbReference type="PANTHER" id="PTHR42976">
    <property type="entry name" value="BIFUNCTIONAL CHITINASE/LYSOZYME-RELATED"/>
    <property type="match status" value="1"/>
</dbReference>
<keyword evidence="4" id="KW-0326">Glycosidase</keyword>
<dbReference type="HOGENOM" id="CLU_271448_0_0_11"/>
<feature type="chain" id="PRO_5039426033" description="cellulase" evidence="7">
    <location>
        <begin position="21"/>
        <end position="1194"/>
    </location>
</feature>
<dbReference type="GO" id="GO:0000272">
    <property type="term" value="P:polysaccharide catabolic process"/>
    <property type="evidence" value="ECO:0007669"/>
    <property type="project" value="UniProtKB-KW"/>
</dbReference>
<evidence type="ECO:0000259" key="8">
    <source>
        <dbReference type="PROSITE" id="PS51173"/>
    </source>
</evidence>
<dbReference type="CAZy" id="GH18">
    <property type="family name" value="Glycoside Hydrolase Family 18"/>
</dbReference>
<dbReference type="Pfam" id="PF00553">
    <property type="entry name" value="CBM_2"/>
    <property type="match status" value="2"/>
</dbReference>
<dbReference type="KEGG" id="afo:Afer_2006"/>
<dbReference type="PANTHER" id="PTHR42976:SF1">
    <property type="entry name" value="GH18 DOMAIN-CONTAINING PROTEIN-RELATED"/>
    <property type="match status" value="1"/>
</dbReference>
<dbReference type="Pfam" id="PF00150">
    <property type="entry name" value="Cellulase"/>
    <property type="match status" value="1"/>
</dbReference>
<dbReference type="AlphaFoldDB" id="C7M2B9"/>
<feature type="region of interest" description="Disordered" evidence="6">
    <location>
        <begin position="1064"/>
        <end position="1095"/>
    </location>
</feature>
<keyword evidence="10" id="KW-1185">Reference proteome</keyword>
<proteinExistence type="predicted"/>
<keyword evidence="5" id="KW-0119">Carbohydrate metabolism</keyword>
<reference evidence="9 10" key="1">
    <citation type="journal article" date="2009" name="Stand. Genomic Sci.">
        <title>Complete genome sequence of Acidimicrobium ferrooxidans type strain (ICP).</title>
        <authorList>
            <person name="Clum A."/>
            <person name="Nolan M."/>
            <person name="Lang E."/>
            <person name="Glavina Del Rio T."/>
            <person name="Tice H."/>
            <person name="Copeland A."/>
            <person name="Cheng J.F."/>
            <person name="Lucas S."/>
            <person name="Chen F."/>
            <person name="Bruce D."/>
            <person name="Goodwin L."/>
            <person name="Pitluck S."/>
            <person name="Ivanova N."/>
            <person name="Mavrommatis K."/>
            <person name="Mikhailova N."/>
            <person name="Pati A."/>
            <person name="Chen A."/>
            <person name="Palaniappan K."/>
            <person name="Goker M."/>
            <person name="Spring S."/>
            <person name="Land M."/>
            <person name="Hauser L."/>
            <person name="Chang Y.J."/>
            <person name="Jeffries C.C."/>
            <person name="Chain P."/>
            <person name="Bristow J."/>
            <person name="Eisen J.A."/>
            <person name="Markowitz V."/>
            <person name="Hugenholtz P."/>
            <person name="Kyrpides N.C."/>
            <person name="Klenk H.P."/>
            <person name="Lapidus A."/>
        </authorList>
    </citation>
    <scope>NUCLEOTIDE SEQUENCE [LARGE SCALE GENOMIC DNA]</scope>
    <source>
        <strain evidence="10">DSM 10331 / JCM 15462 / NBRC 103882 / ICP</strain>
    </source>
</reference>
<feature type="signal peptide" evidence="7">
    <location>
        <begin position="1"/>
        <end position="20"/>
    </location>
</feature>
<dbReference type="GO" id="GO:0008810">
    <property type="term" value="F:cellulase activity"/>
    <property type="evidence" value="ECO:0007669"/>
    <property type="project" value="UniProtKB-EC"/>
</dbReference>
<dbReference type="Proteomes" id="UP000000771">
    <property type="component" value="Chromosome"/>
</dbReference>
<feature type="domain" description="CBM2" evidence="8">
    <location>
        <begin position="962"/>
        <end position="1080"/>
    </location>
</feature>
<name>C7M2B9_ACIFD</name>
<dbReference type="InterPro" id="IPR017853">
    <property type="entry name" value="GH"/>
</dbReference>
<comment type="catalytic activity">
    <reaction evidence="1">
        <text>Endohydrolysis of (1-&gt;4)-beta-D-glucosidic linkages in cellulose, lichenin and cereal beta-D-glucans.</text>
        <dbReference type="EC" id="3.2.1.4"/>
    </reaction>
</comment>
<dbReference type="CAZy" id="CBM2">
    <property type="family name" value="Carbohydrate-Binding Module Family 2"/>
</dbReference>
<dbReference type="CDD" id="cd06543">
    <property type="entry name" value="GH18_PF-ChiA-like"/>
    <property type="match status" value="1"/>
</dbReference>
<dbReference type="PROSITE" id="PS00561">
    <property type="entry name" value="CBM2_A"/>
    <property type="match status" value="2"/>
</dbReference>
<evidence type="ECO:0000256" key="6">
    <source>
        <dbReference type="SAM" id="MobiDB-lite"/>
    </source>
</evidence>
<dbReference type="Gene3D" id="3.20.20.80">
    <property type="entry name" value="Glycosidases"/>
    <property type="match status" value="2"/>
</dbReference>
<dbReference type="InterPro" id="IPR001919">
    <property type="entry name" value="CBD2"/>
</dbReference>
<keyword evidence="5" id="KW-0624">Polysaccharide degradation</keyword>
<protein>
    <recommendedName>
        <fullName evidence="2">cellulase</fullName>
        <ecNumber evidence="2">3.2.1.4</ecNumber>
    </recommendedName>
</protein>
<dbReference type="InterPro" id="IPR052750">
    <property type="entry name" value="GH18_Chitinase"/>
</dbReference>
<evidence type="ECO:0000256" key="3">
    <source>
        <dbReference type="ARBA" id="ARBA00022801"/>
    </source>
</evidence>
<feature type="domain" description="CBM2" evidence="8">
    <location>
        <begin position="1089"/>
        <end position="1194"/>
    </location>
</feature>
<evidence type="ECO:0000256" key="4">
    <source>
        <dbReference type="ARBA" id="ARBA00023295"/>
    </source>
</evidence>
<dbReference type="SUPFAM" id="SSF51445">
    <property type="entry name" value="(Trans)glycosidases"/>
    <property type="match status" value="2"/>
</dbReference>
<keyword evidence="3" id="KW-0378">Hydrolase</keyword>
<feature type="region of interest" description="Disordered" evidence="6">
    <location>
        <begin position="932"/>
        <end position="975"/>
    </location>
</feature>
<dbReference type="InterPro" id="IPR008965">
    <property type="entry name" value="CBM2/CBM3_carb-bd_dom_sf"/>
</dbReference>
<gene>
    <name evidence="9" type="ordered locus">Afer_2006</name>
</gene>
<dbReference type="eggNOG" id="COG1361">
    <property type="taxonomic scope" value="Bacteria"/>
</dbReference>
<evidence type="ECO:0000313" key="10">
    <source>
        <dbReference type="Proteomes" id="UP000000771"/>
    </source>
</evidence>
<keyword evidence="7" id="KW-0732">Signal</keyword>